<dbReference type="InterPro" id="IPR027482">
    <property type="entry name" value="Sec1-like_dom2"/>
</dbReference>
<evidence type="ECO:0000313" key="2">
    <source>
        <dbReference type="EMBL" id="CCH62956.1"/>
    </source>
</evidence>
<dbReference type="HOGENOM" id="CLU_398604_0_0_1"/>
<dbReference type="GO" id="GO:0006897">
    <property type="term" value="P:endocytosis"/>
    <property type="evidence" value="ECO:0007669"/>
    <property type="project" value="EnsemblFungi"/>
</dbReference>
<dbReference type="Gene3D" id="1.25.40.850">
    <property type="match status" value="1"/>
</dbReference>
<dbReference type="GO" id="GO:0035542">
    <property type="term" value="P:regulation of SNARE complex assembly"/>
    <property type="evidence" value="ECO:0007669"/>
    <property type="project" value="EnsemblFungi"/>
</dbReference>
<dbReference type="InterPro" id="IPR036045">
    <property type="entry name" value="Sec1-like_sf"/>
</dbReference>
<gene>
    <name evidence="2" type="primary">TBLA0I03000</name>
    <name evidence="2" type="ORF">TBLA_0I03000</name>
</gene>
<evidence type="ECO:0000313" key="3">
    <source>
        <dbReference type="Proteomes" id="UP000002866"/>
    </source>
</evidence>
<dbReference type="InterPro" id="IPR001619">
    <property type="entry name" value="Sec1-like"/>
</dbReference>
<dbReference type="GO" id="GO:0051469">
    <property type="term" value="P:vesicle fusion with vacuole"/>
    <property type="evidence" value="ECO:0007669"/>
    <property type="project" value="EnsemblFungi"/>
</dbReference>
<dbReference type="InterPro" id="IPR043127">
    <property type="entry name" value="Sec-1-like_dom3a"/>
</dbReference>
<sequence>MDGRWDIQKFYKIETNNLTTLLNDISLNDQLLVVQQSILPKLNNLLTFTELTTLTPVRKIVIINEKLQQDLDDILTTLPNLELIFLIDIRLQLKLSNDLIEFINKPIESSKINLTYNIIYCTERTQRTNILSQNNNTDLTIPHFIRSQLLNNQDDKPSSSDPIKLFNWNILPTSKLDKDILDCNILYDSSGENLYSPKVLSMQRTSRNILIDNLVNSITSLLTETGSVITNSISIGYESKNLIKVLKKRLSIDENSRSQFIKESIYTDKHCGIETDLIVFDRMIDPITPLLTQLTYSGLLDDIFEISSIDGKLNDNESTKIDYFKDDIWNETKFLNFAGLGPKLNKLAKELQVKYDSRHEAESVGQIKDFVDSLGSLQERQKLLNMHTNLSSNILEKVEKNEGTHFNSILNLEQDILMNTIDNSSAIEAILELLWDDETSANEVIRLICLLSIIKDGIRDKDFEILRKEVIDKFGIEYLFSIERLNELGLFLDKTMINEKRKKNSLDNNDLNKQVYFNKPYSSISNWLNTLPIAEDPNDNEKLMDINKMKNPSFAYCGVVPLTTRLLEMFYDRSTISKNYSAQQPFIISKEPTTIGIETIFEQIYGDSKIIESELWNIKLKGEKIKKRVVIGQTNKNEKEISLVVFIGGITLGEIATIKFLENKLNERGIKKRFVIICDGISNSKKFLGPEF</sequence>
<dbReference type="GeneID" id="14498133"/>
<dbReference type="GO" id="GO:0035091">
    <property type="term" value="F:phosphatidylinositol binding"/>
    <property type="evidence" value="ECO:0007669"/>
    <property type="project" value="EnsemblFungi"/>
</dbReference>
<dbReference type="InterPro" id="IPR043155">
    <property type="entry name" value="VPS33_dom3b"/>
</dbReference>
<accession>I2H9A4</accession>
<dbReference type="GO" id="GO:0006623">
    <property type="term" value="P:protein targeting to vacuole"/>
    <property type="evidence" value="ECO:0007669"/>
    <property type="project" value="EnsemblFungi"/>
</dbReference>
<name>I2H9A4_HENB6</name>
<dbReference type="GO" id="GO:0034727">
    <property type="term" value="P:piecemeal microautophagy of the nucleus"/>
    <property type="evidence" value="ECO:0007669"/>
    <property type="project" value="EnsemblFungi"/>
</dbReference>
<dbReference type="RefSeq" id="XP_004182475.1">
    <property type="nucleotide sequence ID" value="XM_004182427.1"/>
</dbReference>
<dbReference type="GO" id="GO:0032889">
    <property type="term" value="P:regulation of vacuole fusion, non-autophagic"/>
    <property type="evidence" value="ECO:0007669"/>
    <property type="project" value="EnsemblFungi"/>
</dbReference>
<dbReference type="InParanoid" id="I2H9A4"/>
<organism evidence="2 3">
    <name type="scientific">Henningerozyma blattae (strain ATCC 34711 / CBS 6284 / DSM 70876 / NBRC 10599 / NRRL Y-10934 / UCD 77-7)</name>
    <name type="common">Yeast</name>
    <name type="synonym">Tetrapisispora blattae</name>
    <dbReference type="NCBI Taxonomy" id="1071380"/>
    <lineage>
        <taxon>Eukaryota</taxon>
        <taxon>Fungi</taxon>
        <taxon>Dikarya</taxon>
        <taxon>Ascomycota</taxon>
        <taxon>Saccharomycotina</taxon>
        <taxon>Saccharomycetes</taxon>
        <taxon>Saccharomycetales</taxon>
        <taxon>Saccharomycetaceae</taxon>
        <taxon>Henningerozyma</taxon>
    </lineage>
</organism>
<dbReference type="EMBL" id="HE806324">
    <property type="protein sequence ID" value="CCH62956.1"/>
    <property type="molecule type" value="Genomic_DNA"/>
</dbReference>
<dbReference type="AlphaFoldDB" id="I2H9A4"/>
<dbReference type="GO" id="GO:0099022">
    <property type="term" value="P:vesicle tethering"/>
    <property type="evidence" value="ECO:0007669"/>
    <property type="project" value="EnsemblFungi"/>
</dbReference>
<comment type="similarity">
    <text evidence="1">Belongs to the STXBP/unc-18/SEC1 family.</text>
</comment>
<dbReference type="PANTHER" id="PTHR11679">
    <property type="entry name" value="VESICLE PROTEIN SORTING-ASSOCIATED"/>
    <property type="match status" value="1"/>
</dbReference>
<proteinExistence type="inferred from homology"/>
<dbReference type="Pfam" id="PF00995">
    <property type="entry name" value="Sec1"/>
    <property type="match status" value="1"/>
</dbReference>
<reference evidence="2 3" key="1">
    <citation type="journal article" date="2011" name="Proc. Natl. Acad. Sci. U.S.A.">
        <title>Evolutionary erosion of yeast sex chromosomes by mating-type switching accidents.</title>
        <authorList>
            <person name="Gordon J.L."/>
            <person name="Armisen D."/>
            <person name="Proux-Wera E."/>
            <person name="Oheigeartaigh S.S."/>
            <person name="Byrne K.P."/>
            <person name="Wolfe K.H."/>
        </authorList>
    </citation>
    <scope>NUCLEOTIDE SEQUENCE [LARGE SCALE GENOMIC DNA]</scope>
    <source>
        <strain evidence="3">ATCC 34711 / CBS 6284 / DSM 70876 / NBRC 10599 / NRRL Y-10934 / UCD 77-7</strain>
    </source>
</reference>
<dbReference type="Gene3D" id="3.40.50.1910">
    <property type="match status" value="1"/>
</dbReference>
<dbReference type="GO" id="GO:0048278">
    <property type="term" value="P:vesicle docking"/>
    <property type="evidence" value="ECO:0007669"/>
    <property type="project" value="EnsemblFungi"/>
</dbReference>
<dbReference type="GO" id="GO:0031901">
    <property type="term" value="C:early endosome membrane"/>
    <property type="evidence" value="ECO:0007669"/>
    <property type="project" value="EnsemblFungi"/>
</dbReference>
<dbReference type="FunCoup" id="I2H9A4">
    <property type="interactions" value="780"/>
</dbReference>
<dbReference type="GO" id="GO:0030897">
    <property type="term" value="C:HOPS complex"/>
    <property type="evidence" value="ECO:0007669"/>
    <property type="project" value="EnsemblFungi"/>
</dbReference>
<dbReference type="GO" id="GO:0000329">
    <property type="term" value="C:fungal-type vacuole membrane"/>
    <property type="evidence" value="ECO:0007669"/>
    <property type="project" value="EnsemblFungi"/>
</dbReference>
<dbReference type="OMA" id="AYCGVVP"/>
<dbReference type="STRING" id="1071380.I2H9A4"/>
<dbReference type="GO" id="GO:0005524">
    <property type="term" value="F:ATP binding"/>
    <property type="evidence" value="ECO:0007669"/>
    <property type="project" value="EnsemblFungi"/>
</dbReference>
<dbReference type="SUPFAM" id="SSF56815">
    <property type="entry name" value="Sec1/munc18-like (SM) proteins"/>
    <property type="match status" value="1"/>
</dbReference>
<evidence type="ECO:0000256" key="1">
    <source>
        <dbReference type="ARBA" id="ARBA00009884"/>
    </source>
</evidence>
<dbReference type="GO" id="GO:0033263">
    <property type="term" value="C:CORVET complex"/>
    <property type="evidence" value="ECO:0007669"/>
    <property type="project" value="EnsemblFungi"/>
</dbReference>
<protein>
    <submittedName>
        <fullName evidence="2">Uncharacterized protein</fullName>
    </submittedName>
</protein>
<keyword evidence="3" id="KW-1185">Reference proteome</keyword>
<dbReference type="KEGG" id="tbl:TBLA_0I03000"/>
<dbReference type="eggNOG" id="KOG1302">
    <property type="taxonomic scope" value="Eukaryota"/>
</dbReference>
<dbReference type="OrthoDB" id="10262287at2759"/>
<dbReference type="Gene3D" id="3.90.830.10">
    <property type="entry name" value="Syntaxin Binding Protein 1, Chain A, domain 2"/>
    <property type="match status" value="1"/>
</dbReference>
<dbReference type="GO" id="GO:0042144">
    <property type="term" value="P:vacuole fusion, non-autophagic"/>
    <property type="evidence" value="ECO:0007669"/>
    <property type="project" value="EnsemblFungi"/>
</dbReference>
<dbReference type="GO" id="GO:0005829">
    <property type="term" value="C:cytosol"/>
    <property type="evidence" value="ECO:0007669"/>
    <property type="project" value="EnsemblFungi"/>
</dbReference>
<dbReference type="Proteomes" id="UP000002866">
    <property type="component" value="Chromosome 9"/>
</dbReference>
<dbReference type="GO" id="GO:0006896">
    <property type="term" value="P:Golgi to vacuole transport"/>
    <property type="evidence" value="ECO:0007669"/>
    <property type="project" value="EnsemblFungi"/>
</dbReference>